<evidence type="ECO:0000313" key="2">
    <source>
        <dbReference type="EMBL" id="KAF1696038.1"/>
    </source>
</evidence>
<feature type="signal peptide" evidence="1">
    <location>
        <begin position="1"/>
        <end position="21"/>
    </location>
</feature>
<organism evidence="2 3">
    <name type="scientific">Pseudoxanthomonas daejeonensis</name>
    <dbReference type="NCBI Taxonomy" id="266062"/>
    <lineage>
        <taxon>Bacteria</taxon>
        <taxon>Pseudomonadati</taxon>
        <taxon>Pseudomonadota</taxon>
        <taxon>Gammaproteobacteria</taxon>
        <taxon>Lysobacterales</taxon>
        <taxon>Lysobacteraceae</taxon>
        <taxon>Pseudoxanthomonas</taxon>
    </lineage>
</organism>
<sequence length="278" mass="30487">MKTGARALFFLSAILSTTAFAKIPRIDGMSRVTHAHAQQALDCSQRLGRKPDLLIVADMRLSASEKRLWAIDTRTNTVVLRTEVAHGRGSDPSQSGRASVFSNTPGSLMTSVGLYSVAESYRNTQDGSTRRRLDGLMVGFNDNARERAVVLHPSNYVRSGWAGRSEGCPAVSYAVMSQLNNHGLDNAVLWVEGDVAGLSESIAACSGSTIRKRFRWPWQPKLPAKPQWAPESTDAFNPYYQVEAEGFCPTPDLTAATSWWMGAPVYAEAVGSRWTVRY</sequence>
<dbReference type="PANTHER" id="PTHR38477:SF1">
    <property type="entry name" value="MUREIN L,D-TRANSPEPTIDASE CATALYTIC DOMAIN FAMILY PROTEIN"/>
    <property type="match status" value="1"/>
</dbReference>
<evidence type="ECO:0000256" key="1">
    <source>
        <dbReference type="SAM" id="SignalP"/>
    </source>
</evidence>
<evidence type="ECO:0008006" key="4">
    <source>
        <dbReference type="Google" id="ProtNLM"/>
    </source>
</evidence>
<protein>
    <recommendedName>
        <fullName evidence="4">L,D-transpeptidase catalytic domain</fullName>
    </recommendedName>
</protein>
<keyword evidence="3" id="KW-1185">Reference proteome</keyword>
<dbReference type="RefSeq" id="WP_162409452.1">
    <property type="nucleotide sequence ID" value="NZ_PDWN01000004.1"/>
</dbReference>
<dbReference type="Pfam" id="PF13645">
    <property type="entry name" value="YkuD_2"/>
    <property type="match status" value="1"/>
</dbReference>
<dbReference type="PANTHER" id="PTHR38477">
    <property type="entry name" value="HYPOTHETICAL EXPORTED PROTEIN"/>
    <property type="match status" value="1"/>
</dbReference>
<comment type="caution">
    <text evidence="2">The sequence shown here is derived from an EMBL/GenBank/DDBJ whole genome shotgun (WGS) entry which is preliminary data.</text>
</comment>
<dbReference type="Proteomes" id="UP000788419">
    <property type="component" value="Unassembled WGS sequence"/>
</dbReference>
<name>A0ABQ6ZA24_9GAMM</name>
<accession>A0ABQ6ZA24</accession>
<gene>
    <name evidence="2" type="ORF">CSC65_05945</name>
</gene>
<proteinExistence type="predicted"/>
<feature type="chain" id="PRO_5046030368" description="L,D-transpeptidase catalytic domain" evidence="1">
    <location>
        <begin position="22"/>
        <end position="278"/>
    </location>
</feature>
<dbReference type="EMBL" id="PDWN01000004">
    <property type="protein sequence ID" value="KAF1696038.1"/>
    <property type="molecule type" value="Genomic_DNA"/>
</dbReference>
<reference evidence="2 3" key="1">
    <citation type="submission" date="2017-10" db="EMBL/GenBank/DDBJ databases">
        <title>Whole genome sequencing of members of genus Pseudoxanthomonas.</title>
        <authorList>
            <person name="Kumar S."/>
            <person name="Bansal K."/>
            <person name="Kaur A."/>
            <person name="Patil P."/>
            <person name="Sharma S."/>
            <person name="Patil P.B."/>
        </authorList>
    </citation>
    <scope>NUCLEOTIDE SEQUENCE [LARGE SCALE GENOMIC DNA]</scope>
    <source>
        <strain evidence="2 3">DSM 17801</strain>
    </source>
</reference>
<dbReference type="InterPro" id="IPR032676">
    <property type="entry name" value="YkuD_2"/>
</dbReference>
<keyword evidence="1" id="KW-0732">Signal</keyword>
<evidence type="ECO:0000313" key="3">
    <source>
        <dbReference type="Proteomes" id="UP000788419"/>
    </source>
</evidence>